<dbReference type="Pfam" id="PF01992">
    <property type="entry name" value="vATP-synt_AC39"/>
    <property type="match status" value="1"/>
</dbReference>
<keyword evidence="2" id="KW-0406">Ion transport</keyword>
<organism evidence="3">
    <name type="scientific">mine drainage metagenome</name>
    <dbReference type="NCBI Taxonomy" id="410659"/>
    <lineage>
        <taxon>unclassified sequences</taxon>
        <taxon>metagenomes</taxon>
        <taxon>ecological metagenomes</taxon>
    </lineage>
</organism>
<dbReference type="PANTHER" id="PTHR38682">
    <property type="entry name" value="V-TYPE ATP SYNTHASE SUBUNIT C"/>
    <property type="match status" value="1"/>
</dbReference>
<dbReference type="InterPro" id="IPR050873">
    <property type="entry name" value="V-ATPase_V0D/AC39_subunit"/>
</dbReference>
<sequence>MGANPYASSHGRLRADFTAFLPKDLFVRMLAAKDVGEIVKMLDGTAYSFDLNQVRATHQGIALMEIAVNRTFVRRNRHAFEATPFSGRPVVGAYLRRWDIENISLILASKAKGRSIGDTEQELVSSRDTPAGLIAGKLTLDDFRNLLAQPSVEAIANQLVKFDYGAALLPLVEEYSRSHDIFPL</sequence>
<dbReference type="InterPro" id="IPR002843">
    <property type="entry name" value="ATPase_V0-cplx_csu/dsu"/>
</dbReference>
<comment type="caution">
    <text evidence="3">The sequence shown here is derived from an EMBL/GenBank/DDBJ whole genome shotgun (WGS) entry which is preliminary data.</text>
</comment>
<keyword evidence="1" id="KW-0813">Transport</keyword>
<evidence type="ECO:0000256" key="2">
    <source>
        <dbReference type="ARBA" id="ARBA00023065"/>
    </source>
</evidence>
<dbReference type="Gene3D" id="1.10.132.50">
    <property type="entry name" value="ATP synthase (C/AC39) subunit, domain 3"/>
    <property type="match status" value="1"/>
</dbReference>
<name>T1AC67_9ZZZZ</name>
<accession>T1AC67</accession>
<evidence type="ECO:0000313" key="3">
    <source>
        <dbReference type="EMBL" id="EQD54637.1"/>
    </source>
</evidence>
<proteinExistence type="predicted"/>
<gene>
    <name evidence="3" type="ORF">B1B_09596</name>
</gene>
<protein>
    <submittedName>
        <fullName evidence="3">V-type ATP synthase subunit C</fullName>
    </submittedName>
</protein>
<dbReference type="InterPro" id="IPR044911">
    <property type="entry name" value="V-type_ATPase_csu/dsu_dom_3"/>
</dbReference>
<dbReference type="AlphaFoldDB" id="T1AC67"/>
<reference evidence="3" key="1">
    <citation type="submission" date="2013-08" db="EMBL/GenBank/DDBJ databases">
        <authorList>
            <person name="Mendez C."/>
            <person name="Richter M."/>
            <person name="Ferrer M."/>
            <person name="Sanchez J."/>
        </authorList>
    </citation>
    <scope>NUCLEOTIDE SEQUENCE</scope>
</reference>
<dbReference type="GO" id="GO:0046961">
    <property type="term" value="F:proton-transporting ATPase activity, rotational mechanism"/>
    <property type="evidence" value="ECO:0007669"/>
    <property type="project" value="InterPro"/>
</dbReference>
<dbReference type="SUPFAM" id="SSF103486">
    <property type="entry name" value="V-type ATP synthase subunit C"/>
    <property type="match status" value="1"/>
</dbReference>
<reference evidence="3" key="2">
    <citation type="journal article" date="2014" name="ISME J.">
        <title>Microbial stratification in low pH oxic and suboxic macroscopic growths along an acid mine drainage.</title>
        <authorList>
            <person name="Mendez-Garcia C."/>
            <person name="Mesa V."/>
            <person name="Sprenger R.R."/>
            <person name="Richter M."/>
            <person name="Diez M.S."/>
            <person name="Solano J."/>
            <person name="Bargiela R."/>
            <person name="Golyshina O.V."/>
            <person name="Manteca A."/>
            <person name="Ramos J.L."/>
            <person name="Gallego J.R."/>
            <person name="Llorente I."/>
            <person name="Martins Dos Santos V.A."/>
            <person name="Jensen O.N."/>
            <person name="Pelaez A.I."/>
            <person name="Sanchez J."/>
            <person name="Ferrer M."/>
        </authorList>
    </citation>
    <scope>NUCLEOTIDE SEQUENCE</scope>
</reference>
<dbReference type="InterPro" id="IPR036079">
    <property type="entry name" value="ATPase_csu/dsu_sf"/>
</dbReference>
<dbReference type="PANTHER" id="PTHR38682:SF1">
    <property type="entry name" value="V-TYPE ATP SYNTHASE SUBUNIT C"/>
    <property type="match status" value="1"/>
</dbReference>
<dbReference type="EMBL" id="AUZY01006361">
    <property type="protein sequence ID" value="EQD54637.1"/>
    <property type="molecule type" value="Genomic_DNA"/>
</dbReference>
<feature type="non-terminal residue" evidence="3">
    <location>
        <position position="184"/>
    </location>
</feature>
<evidence type="ECO:0000256" key="1">
    <source>
        <dbReference type="ARBA" id="ARBA00022448"/>
    </source>
</evidence>